<dbReference type="EMBL" id="SBAP01000011">
    <property type="protein sequence ID" value="RXZ69915.1"/>
    <property type="molecule type" value="Genomic_DNA"/>
</dbReference>
<comment type="caution">
    <text evidence="1">The sequence shown here is derived from an EMBL/GenBank/DDBJ whole genome shotgun (WGS) entry which is preliminary data.</text>
</comment>
<proteinExistence type="predicted"/>
<sequence>MVQQKYTIKREKGKHLTSIERGKIEAYFKLGYSKTKIAQFIHVSRRTEIKRGWVEGLQNSDLSVYDTYSAHKAQRKYNDSQRKKEGNLK</sequence>
<protein>
    <submittedName>
        <fullName evidence="1">IS30 family transposase</fullName>
    </submittedName>
</protein>
<evidence type="ECO:0000313" key="2">
    <source>
        <dbReference type="Proteomes" id="UP000289216"/>
    </source>
</evidence>
<dbReference type="AlphaFoldDB" id="A0A4Q2KWD9"/>
<evidence type="ECO:0000313" key="1">
    <source>
        <dbReference type="EMBL" id="RXZ69915.1"/>
    </source>
</evidence>
<accession>A0A4Q2KWD9</accession>
<name>A0A4Q2KWD9_9FUSO</name>
<gene>
    <name evidence="1" type="ORF">EPT53_05555</name>
</gene>
<organism evidence="1 2">
    <name type="scientific">Fusobacterium necrophorum</name>
    <dbReference type="NCBI Taxonomy" id="859"/>
    <lineage>
        <taxon>Bacteria</taxon>
        <taxon>Fusobacteriati</taxon>
        <taxon>Fusobacteriota</taxon>
        <taxon>Fusobacteriia</taxon>
        <taxon>Fusobacteriales</taxon>
        <taxon>Fusobacteriaceae</taxon>
        <taxon>Fusobacterium</taxon>
    </lineage>
</organism>
<dbReference type="Gene3D" id="1.10.10.60">
    <property type="entry name" value="Homeodomain-like"/>
    <property type="match status" value="1"/>
</dbReference>
<reference evidence="1 2" key="1">
    <citation type="submission" date="2019-01" db="EMBL/GenBank/DDBJ databases">
        <title>Fusobacterium necrophorum Isolated From the Uterus of Dairy Cows.</title>
        <authorList>
            <person name="Francis A.M."/>
        </authorList>
    </citation>
    <scope>NUCLEOTIDE SEQUENCE [LARGE SCALE GENOMIC DNA]</scope>
    <source>
        <strain evidence="1 2">KG35</strain>
    </source>
</reference>
<dbReference type="Proteomes" id="UP000289216">
    <property type="component" value="Unassembled WGS sequence"/>
</dbReference>
<feature type="non-terminal residue" evidence="1">
    <location>
        <position position="89"/>
    </location>
</feature>